<reference evidence="1 2" key="1">
    <citation type="journal article" date="2022" name="Gigascience">
        <title>A chromosome-level genome assembly and annotation of the desert horned lizard, Phrynosoma platyrhinos, provides insight into chromosomal rearrangements among reptiles.</title>
        <authorList>
            <person name="Koochekian N."/>
            <person name="Ascanio A."/>
            <person name="Farleigh K."/>
            <person name="Card D.C."/>
            <person name="Schield D.R."/>
            <person name="Castoe T.A."/>
            <person name="Jezkova T."/>
        </authorList>
    </citation>
    <scope>NUCLEOTIDE SEQUENCE [LARGE SCALE GENOMIC DNA]</scope>
    <source>
        <strain evidence="1">NK-2021</strain>
    </source>
</reference>
<evidence type="ECO:0000313" key="1">
    <source>
        <dbReference type="EMBL" id="KAH0629453.1"/>
    </source>
</evidence>
<dbReference type="EMBL" id="JAIPUX010000439">
    <property type="protein sequence ID" value="KAH0629453.1"/>
    <property type="molecule type" value="Genomic_DNA"/>
</dbReference>
<name>A0ABQ7TJW3_PHRPL</name>
<dbReference type="Gene3D" id="3.40.50.980">
    <property type="match status" value="1"/>
</dbReference>
<proteinExistence type="predicted"/>
<keyword evidence="2" id="KW-1185">Reference proteome</keyword>
<organism evidence="1 2">
    <name type="scientific">Phrynosoma platyrhinos</name>
    <name type="common">Desert horned lizard</name>
    <dbReference type="NCBI Taxonomy" id="52577"/>
    <lineage>
        <taxon>Eukaryota</taxon>
        <taxon>Metazoa</taxon>
        <taxon>Chordata</taxon>
        <taxon>Craniata</taxon>
        <taxon>Vertebrata</taxon>
        <taxon>Euteleostomi</taxon>
        <taxon>Lepidosauria</taxon>
        <taxon>Squamata</taxon>
        <taxon>Bifurcata</taxon>
        <taxon>Unidentata</taxon>
        <taxon>Episquamata</taxon>
        <taxon>Toxicofera</taxon>
        <taxon>Iguania</taxon>
        <taxon>Phrynosomatidae</taxon>
        <taxon>Phrynosomatinae</taxon>
        <taxon>Phrynosoma</taxon>
    </lineage>
</organism>
<accession>A0ABQ7TJW3</accession>
<evidence type="ECO:0000313" key="2">
    <source>
        <dbReference type="Proteomes" id="UP000826234"/>
    </source>
</evidence>
<feature type="non-terminal residue" evidence="1">
    <location>
        <position position="64"/>
    </location>
</feature>
<protein>
    <submittedName>
        <fullName evidence="1">Uncharacterized protein</fullName>
    </submittedName>
</protein>
<gene>
    <name evidence="1" type="ORF">JD844_011524</name>
</gene>
<dbReference type="Proteomes" id="UP000826234">
    <property type="component" value="Unassembled WGS sequence"/>
</dbReference>
<comment type="caution">
    <text evidence="1">The sequence shown here is derived from an EMBL/GenBank/DDBJ whole genome shotgun (WGS) entry which is preliminary data.</text>
</comment>
<sequence length="64" mass="7085">MFIDMLSQPDFASYNLSNLRGGVIAGSTVPPEVMKKIIKNMNMREIVVSLFPSLGYTLCFGVKD</sequence>